<dbReference type="Gene3D" id="1.25.40.20">
    <property type="entry name" value="Ankyrin repeat-containing domain"/>
    <property type="match status" value="4"/>
</dbReference>
<dbReference type="Pfam" id="PF00023">
    <property type="entry name" value="Ank"/>
    <property type="match status" value="2"/>
</dbReference>
<gene>
    <name evidence="5" type="ORF">QYM36_016535</name>
</gene>
<protein>
    <submittedName>
        <fullName evidence="5">Uncharacterized protein</fullName>
    </submittedName>
</protein>
<evidence type="ECO:0000256" key="4">
    <source>
        <dbReference type="SAM" id="Coils"/>
    </source>
</evidence>
<reference evidence="5" key="1">
    <citation type="submission" date="2023-07" db="EMBL/GenBank/DDBJ databases">
        <title>Chromosome-level genome assembly of Artemia franciscana.</title>
        <authorList>
            <person name="Jo E."/>
        </authorList>
    </citation>
    <scope>NUCLEOTIDE SEQUENCE</scope>
    <source>
        <tissue evidence="5">Whole body</tissue>
    </source>
</reference>
<sequence length="709" mass="78675">MRDNHAVNYSLICAVCKGELEKVTELIQSFGLSYSKGWSEGYVLLRDALLNRNIEIAKLLLNYGCKVNSENTMPSDTPLHLAAASSDTELVEMILDKGARINAVNMLEEIPLHLAASEGCPETVDYLLKHGADVNAIDNVGASPLHLAAFRGCSETIHCLLEYGAYVNCVYTSGLFEGYTPLHCAVEKGSTEAVQLLLDSGVNVDAIEKDGNTSLHIAVFKGKETIVELLLRYGAKVDNLDKNGKTALHLAVENGSLPTIKYILKYSPDVNNQSNRKSLKIAVIRYTINFKEVVEALLKYGFSISPGDVNNKKLLHAAVEKGYVKIVEDFLKYGANVNTLFGRSRHGKGLTLLHIAVINKQGAVADLLISNKADINANSFNIVKLNIVKLLLNYGARVSSQDNDGKTALHYACYNGCNGAVEELLEHGSDINIMSKYGCTALNEAIPARISQKMFDDRMKALEKKLDFIISKQSELAITVSSISDEVQILKNESKSRDSKIVILENQLEEQKSRCETIEMKLLEIEVKDHKLNLIIHGLSKEKQQQTVLANVSTLFSSTMEITDKIQILQCYRIEVSKSPKKTWELINSCLNRSPKTSKPSEIKDAHGHIIERELEIANYMNLHFASIGHSVANKLQHNLPYGQCDYRTYLVKPSVKSMFLTPVTEKELANIVARARPFWPIGQTIGLFVPIGHILELSEFSSFTLLEY</sequence>
<evidence type="ECO:0000256" key="3">
    <source>
        <dbReference type="PROSITE-ProRule" id="PRU00023"/>
    </source>
</evidence>
<comment type="caution">
    <text evidence="5">The sequence shown here is derived from an EMBL/GenBank/DDBJ whole genome shotgun (WGS) entry which is preliminary data.</text>
</comment>
<dbReference type="PROSITE" id="PS50088">
    <property type="entry name" value="ANK_REPEAT"/>
    <property type="match status" value="10"/>
</dbReference>
<dbReference type="PANTHER" id="PTHR24198:SF165">
    <property type="entry name" value="ANKYRIN REPEAT-CONTAINING PROTEIN-RELATED"/>
    <property type="match status" value="1"/>
</dbReference>
<feature type="repeat" description="ANK" evidence="3">
    <location>
        <begin position="177"/>
        <end position="209"/>
    </location>
</feature>
<dbReference type="SMART" id="SM00248">
    <property type="entry name" value="ANK"/>
    <property type="match status" value="11"/>
</dbReference>
<dbReference type="PROSITE" id="PS50297">
    <property type="entry name" value="ANK_REP_REGION"/>
    <property type="match status" value="9"/>
</dbReference>
<dbReference type="InterPro" id="IPR002110">
    <property type="entry name" value="Ankyrin_rpt"/>
</dbReference>
<feature type="repeat" description="ANK" evidence="3">
    <location>
        <begin position="348"/>
        <end position="380"/>
    </location>
</feature>
<keyword evidence="4" id="KW-0175">Coiled coil</keyword>
<evidence type="ECO:0000313" key="5">
    <source>
        <dbReference type="EMBL" id="KAK2706534.1"/>
    </source>
</evidence>
<dbReference type="EMBL" id="JAVRJZ010000020">
    <property type="protein sequence ID" value="KAK2706534.1"/>
    <property type="molecule type" value="Genomic_DNA"/>
</dbReference>
<feature type="repeat" description="ANK" evidence="3">
    <location>
        <begin position="404"/>
        <end position="436"/>
    </location>
</feature>
<feature type="repeat" description="ANK" evidence="3">
    <location>
        <begin position="74"/>
        <end position="106"/>
    </location>
</feature>
<accession>A0AA88HA59</accession>
<dbReference type="SUPFAM" id="SSF57997">
    <property type="entry name" value="Tropomyosin"/>
    <property type="match status" value="1"/>
</dbReference>
<dbReference type="AlphaFoldDB" id="A0AA88HA59"/>
<feature type="repeat" description="ANK" evidence="3">
    <location>
        <begin position="140"/>
        <end position="172"/>
    </location>
</feature>
<feature type="repeat" description="ANK" evidence="3">
    <location>
        <begin position="40"/>
        <end position="72"/>
    </location>
</feature>
<organism evidence="5 6">
    <name type="scientific">Artemia franciscana</name>
    <name type="common">Brine shrimp</name>
    <name type="synonym">Artemia sanfranciscana</name>
    <dbReference type="NCBI Taxonomy" id="6661"/>
    <lineage>
        <taxon>Eukaryota</taxon>
        <taxon>Metazoa</taxon>
        <taxon>Ecdysozoa</taxon>
        <taxon>Arthropoda</taxon>
        <taxon>Crustacea</taxon>
        <taxon>Branchiopoda</taxon>
        <taxon>Anostraca</taxon>
        <taxon>Artemiidae</taxon>
        <taxon>Artemia</taxon>
    </lineage>
</organism>
<keyword evidence="6" id="KW-1185">Reference proteome</keyword>
<dbReference type="SUPFAM" id="SSF48403">
    <property type="entry name" value="Ankyrin repeat"/>
    <property type="match status" value="2"/>
</dbReference>
<keyword evidence="2 3" id="KW-0040">ANK repeat</keyword>
<name>A0AA88HA59_ARTSF</name>
<feature type="coiled-coil region" evidence="4">
    <location>
        <begin position="501"/>
        <end position="528"/>
    </location>
</feature>
<feature type="repeat" description="ANK" evidence="3">
    <location>
        <begin position="310"/>
        <end position="338"/>
    </location>
</feature>
<dbReference type="Proteomes" id="UP001187531">
    <property type="component" value="Unassembled WGS sequence"/>
</dbReference>
<dbReference type="InterPro" id="IPR036770">
    <property type="entry name" value="Ankyrin_rpt-contain_sf"/>
</dbReference>
<keyword evidence="1" id="KW-0677">Repeat</keyword>
<dbReference type="Pfam" id="PF12796">
    <property type="entry name" value="Ank_2"/>
    <property type="match status" value="4"/>
</dbReference>
<feature type="repeat" description="ANK" evidence="3">
    <location>
        <begin position="243"/>
        <end position="275"/>
    </location>
</feature>
<evidence type="ECO:0000256" key="2">
    <source>
        <dbReference type="ARBA" id="ARBA00023043"/>
    </source>
</evidence>
<dbReference type="PRINTS" id="PR01415">
    <property type="entry name" value="ANKYRIN"/>
</dbReference>
<evidence type="ECO:0000313" key="6">
    <source>
        <dbReference type="Proteomes" id="UP001187531"/>
    </source>
</evidence>
<proteinExistence type="predicted"/>
<feature type="repeat" description="ANK" evidence="3">
    <location>
        <begin position="107"/>
        <end position="139"/>
    </location>
</feature>
<feature type="repeat" description="ANK" evidence="3">
    <location>
        <begin position="210"/>
        <end position="242"/>
    </location>
</feature>
<evidence type="ECO:0000256" key="1">
    <source>
        <dbReference type="ARBA" id="ARBA00022737"/>
    </source>
</evidence>
<dbReference type="PANTHER" id="PTHR24198">
    <property type="entry name" value="ANKYRIN REPEAT AND PROTEIN KINASE DOMAIN-CONTAINING PROTEIN"/>
    <property type="match status" value="1"/>
</dbReference>